<dbReference type="Pfam" id="PF01381">
    <property type="entry name" value="HTH_3"/>
    <property type="match status" value="1"/>
</dbReference>
<feature type="transmembrane region" description="Helical" evidence="2">
    <location>
        <begin position="125"/>
        <end position="152"/>
    </location>
</feature>
<feature type="transmembrane region" description="Helical" evidence="2">
    <location>
        <begin position="185"/>
        <end position="207"/>
    </location>
</feature>
<feature type="transmembrane region" description="Helical" evidence="2">
    <location>
        <begin position="101"/>
        <end position="119"/>
    </location>
</feature>
<evidence type="ECO:0000313" key="4">
    <source>
        <dbReference type="EMBL" id="RGE58271.1"/>
    </source>
</evidence>
<keyword evidence="5" id="KW-1185">Reference proteome</keyword>
<organism evidence="4 5">
    <name type="scientific">Eisenbergiella massiliensis</name>
    <dbReference type="NCBI Taxonomy" id="1720294"/>
    <lineage>
        <taxon>Bacteria</taxon>
        <taxon>Bacillati</taxon>
        <taxon>Bacillota</taxon>
        <taxon>Clostridia</taxon>
        <taxon>Lachnospirales</taxon>
        <taxon>Lachnospiraceae</taxon>
        <taxon>Eisenbergiella</taxon>
    </lineage>
</organism>
<dbReference type="InterPro" id="IPR001387">
    <property type="entry name" value="Cro/C1-type_HTH"/>
</dbReference>
<evidence type="ECO:0000256" key="1">
    <source>
        <dbReference type="ARBA" id="ARBA00023125"/>
    </source>
</evidence>
<dbReference type="RefSeq" id="WP_117545036.1">
    <property type="nucleotide sequence ID" value="NZ_JBKUNB010000030.1"/>
</dbReference>
<comment type="caution">
    <text evidence="4">The sequence shown here is derived from an EMBL/GenBank/DDBJ whole genome shotgun (WGS) entry which is preliminary data.</text>
</comment>
<evidence type="ECO:0000313" key="5">
    <source>
        <dbReference type="Proteomes" id="UP000260812"/>
    </source>
</evidence>
<name>A0A3E3I1B0_9FIRM</name>
<keyword evidence="1" id="KW-0238">DNA-binding</keyword>
<evidence type="ECO:0000259" key="3">
    <source>
        <dbReference type="PROSITE" id="PS50943"/>
    </source>
</evidence>
<dbReference type="PROSITE" id="PS50943">
    <property type="entry name" value="HTH_CROC1"/>
    <property type="match status" value="1"/>
</dbReference>
<evidence type="ECO:0000256" key="2">
    <source>
        <dbReference type="SAM" id="Phobius"/>
    </source>
</evidence>
<dbReference type="Gene3D" id="1.10.260.40">
    <property type="entry name" value="lambda repressor-like DNA-binding domains"/>
    <property type="match status" value="1"/>
</dbReference>
<proteinExistence type="predicted"/>
<dbReference type="Proteomes" id="UP000260812">
    <property type="component" value="Unassembled WGS sequence"/>
</dbReference>
<gene>
    <name evidence="4" type="ORF">DXC51_17420</name>
</gene>
<dbReference type="InterPro" id="IPR010982">
    <property type="entry name" value="Lambda_DNA-bd_dom_sf"/>
</dbReference>
<sequence length="257" mass="29494">MTFGEKLYKLRKAQGLSQEALAEKLNTSRQAVSKWENNNGYPETEKIILISQIFQITLDELLMDDKEPGSKEERNFSEETKGFYVSRETANGFLLYYKKKFLLLAAACGIALGCNSVSYTSTEHYLFASSIAPILTTISIMMLLAIVIYIALKQNPYRMLRKKELVFDEEVRTEIQEEFTKMKKMLVSGIAIGLVIFGVSNSGWGIFIFENMNYTNILFYIVFSMILTGISSFITFFCIGIYWSYSLLLRTSERKDR</sequence>
<dbReference type="GO" id="GO:0003677">
    <property type="term" value="F:DNA binding"/>
    <property type="evidence" value="ECO:0007669"/>
    <property type="project" value="UniProtKB-KW"/>
</dbReference>
<dbReference type="EMBL" id="QVLV01000012">
    <property type="protein sequence ID" value="RGE58271.1"/>
    <property type="molecule type" value="Genomic_DNA"/>
</dbReference>
<feature type="transmembrane region" description="Helical" evidence="2">
    <location>
        <begin position="219"/>
        <end position="245"/>
    </location>
</feature>
<keyword evidence="2" id="KW-0812">Transmembrane</keyword>
<dbReference type="PANTHER" id="PTHR46558:SF13">
    <property type="entry name" value="HTH-TYPE TRANSCRIPTIONAL REGULATOR IMMR"/>
    <property type="match status" value="1"/>
</dbReference>
<dbReference type="CDD" id="cd00093">
    <property type="entry name" value="HTH_XRE"/>
    <property type="match status" value="1"/>
</dbReference>
<feature type="domain" description="HTH cro/C1-type" evidence="3">
    <location>
        <begin position="7"/>
        <end position="61"/>
    </location>
</feature>
<dbReference type="PANTHER" id="PTHR46558">
    <property type="entry name" value="TRACRIPTIONAL REGULATORY PROTEIN-RELATED-RELATED"/>
    <property type="match status" value="1"/>
</dbReference>
<keyword evidence="2" id="KW-0472">Membrane</keyword>
<dbReference type="GeneID" id="97988601"/>
<reference evidence="4 5" key="1">
    <citation type="submission" date="2018-08" db="EMBL/GenBank/DDBJ databases">
        <title>A genome reference for cultivated species of the human gut microbiota.</title>
        <authorList>
            <person name="Zou Y."/>
            <person name="Xue W."/>
            <person name="Luo G."/>
        </authorList>
    </citation>
    <scope>NUCLEOTIDE SEQUENCE [LARGE SCALE GENOMIC DNA]</scope>
    <source>
        <strain evidence="4 5">TF05-5AC</strain>
    </source>
</reference>
<accession>A0A3E3I1B0</accession>
<protein>
    <submittedName>
        <fullName evidence="4">Helix-turn-helix domain-containing protein</fullName>
    </submittedName>
</protein>
<dbReference type="SMART" id="SM00530">
    <property type="entry name" value="HTH_XRE"/>
    <property type="match status" value="1"/>
</dbReference>
<dbReference type="AlphaFoldDB" id="A0A3E3I1B0"/>
<keyword evidence="2" id="KW-1133">Transmembrane helix</keyword>
<dbReference type="SUPFAM" id="SSF47413">
    <property type="entry name" value="lambda repressor-like DNA-binding domains"/>
    <property type="match status" value="1"/>
</dbReference>